<sequence length="148" mass="15989">MIAIGSDHGGYELKKAIKKHLDEKGIEYKDFGTFSEESVDYPDFALKVAEAVASGEFDKGILLCGTGVGISIAANKVPGVRAANVSDAFSARYSKEHNNANVLCMGGRVVGPGLAAILVDEWLNAEFQGGRHQKRLDKITEIEKKYSK</sequence>
<dbReference type="Proteomes" id="UP000214975">
    <property type="component" value="Chromosome"/>
</dbReference>
<dbReference type="RefSeq" id="WP_094397121.1">
    <property type="nucleotide sequence ID" value="NZ_CP016893.1"/>
</dbReference>
<dbReference type="PANTHER" id="PTHR43732">
    <property type="entry name" value="RIBOSE 5-PHOSPHATE ISOMERASE-RELATED"/>
    <property type="match status" value="1"/>
</dbReference>
<dbReference type="InterPro" id="IPR003500">
    <property type="entry name" value="RpiB_LacA_LacB"/>
</dbReference>
<accession>A0A223HXW3</accession>
<organism evidence="3 4">
    <name type="scientific">Thermoanaerobacterium thermosaccharolyticum</name>
    <name type="common">Clostridium thermosaccharolyticum</name>
    <dbReference type="NCBI Taxonomy" id="1517"/>
    <lineage>
        <taxon>Bacteria</taxon>
        <taxon>Bacillati</taxon>
        <taxon>Bacillota</taxon>
        <taxon>Clostridia</taxon>
        <taxon>Thermoanaerobacterales</taxon>
        <taxon>Thermoanaerobacteraceae</taxon>
        <taxon>Thermoanaerobacterium</taxon>
    </lineage>
</organism>
<dbReference type="AlphaFoldDB" id="A0A223HXW3"/>
<dbReference type="PANTHER" id="PTHR43732:SF1">
    <property type="entry name" value="RIBOSE 5-PHOSPHATE ISOMERASE"/>
    <property type="match status" value="1"/>
</dbReference>
<dbReference type="InterPro" id="IPR051812">
    <property type="entry name" value="SPI_LacAB/RpiB"/>
</dbReference>
<protein>
    <submittedName>
        <fullName evidence="3">Ribose 5-phosphate isomerase</fullName>
    </submittedName>
</protein>
<dbReference type="SUPFAM" id="SSF89623">
    <property type="entry name" value="Ribose/Galactose isomerase RpiB/AlsB"/>
    <property type="match status" value="1"/>
</dbReference>
<keyword evidence="2 3" id="KW-0413">Isomerase</keyword>
<evidence type="ECO:0000256" key="2">
    <source>
        <dbReference type="ARBA" id="ARBA00023235"/>
    </source>
</evidence>
<dbReference type="NCBIfam" id="NF004051">
    <property type="entry name" value="PRK05571.1"/>
    <property type="match status" value="1"/>
</dbReference>
<gene>
    <name evidence="3" type="ORF">Thert_01112</name>
</gene>
<dbReference type="NCBIfam" id="TIGR00689">
    <property type="entry name" value="rpiB_lacA_lacB"/>
    <property type="match status" value="1"/>
</dbReference>
<dbReference type="Pfam" id="PF02502">
    <property type="entry name" value="LacAB_rpiB"/>
    <property type="match status" value="1"/>
</dbReference>
<dbReference type="GO" id="GO:0016861">
    <property type="term" value="F:intramolecular oxidoreductase activity, interconverting aldoses and ketoses"/>
    <property type="evidence" value="ECO:0007669"/>
    <property type="project" value="UniProtKB-ARBA"/>
</dbReference>
<dbReference type="EMBL" id="CP016893">
    <property type="protein sequence ID" value="AST57217.1"/>
    <property type="molecule type" value="Genomic_DNA"/>
</dbReference>
<evidence type="ECO:0000256" key="1">
    <source>
        <dbReference type="ARBA" id="ARBA00008754"/>
    </source>
</evidence>
<dbReference type="InterPro" id="IPR004785">
    <property type="entry name" value="RpiB"/>
</dbReference>
<reference evidence="3 4" key="1">
    <citation type="submission" date="2016-08" db="EMBL/GenBank/DDBJ databases">
        <title>A novel genetic cassette of butanologenic Thermoanaerobacterium thermosaccharolyticum that directly convert cellulose to butanol.</title>
        <authorList>
            <person name="Li T."/>
            <person name="He J."/>
        </authorList>
    </citation>
    <scope>NUCLEOTIDE SEQUENCE [LARGE SCALE GENOMIC DNA]</scope>
    <source>
        <strain evidence="3 4">TG57</strain>
    </source>
</reference>
<dbReference type="PIRSF" id="PIRSF005384">
    <property type="entry name" value="RpiB_LacA_B"/>
    <property type="match status" value="1"/>
</dbReference>
<dbReference type="InterPro" id="IPR036569">
    <property type="entry name" value="RpiB_LacA_LacB_sf"/>
</dbReference>
<name>A0A223HXW3_THETR</name>
<evidence type="ECO:0000313" key="3">
    <source>
        <dbReference type="EMBL" id="AST57217.1"/>
    </source>
</evidence>
<proteinExistence type="inferred from homology"/>
<dbReference type="GO" id="GO:0005975">
    <property type="term" value="P:carbohydrate metabolic process"/>
    <property type="evidence" value="ECO:0007669"/>
    <property type="project" value="InterPro"/>
</dbReference>
<comment type="similarity">
    <text evidence="1">Belongs to the LacAB/RpiB family.</text>
</comment>
<dbReference type="Gene3D" id="3.40.1400.10">
    <property type="entry name" value="Sugar-phosphate isomerase, RpiB/LacA/LacB"/>
    <property type="match status" value="1"/>
</dbReference>
<dbReference type="NCBIfam" id="TIGR01120">
    <property type="entry name" value="rpiB"/>
    <property type="match status" value="1"/>
</dbReference>
<evidence type="ECO:0000313" key="4">
    <source>
        <dbReference type="Proteomes" id="UP000214975"/>
    </source>
</evidence>